<dbReference type="Proteomes" id="UP000628079">
    <property type="component" value="Unassembled WGS sequence"/>
</dbReference>
<organism evidence="1 2">
    <name type="scientific">Knoellia flava</name>
    <dbReference type="NCBI Taxonomy" id="913969"/>
    <lineage>
        <taxon>Bacteria</taxon>
        <taxon>Bacillati</taxon>
        <taxon>Actinomycetota</taxon>
        <taxon>Actinomycetes</taxon>
        <taxon>Micrococcales</taxon>
        <taxon>Intrasporangiaceae</taxon>
        <taxon>Knoellia</taxon>
    </lineage>
</organism>
<proteinExistence type="predicted"/>
<accession>A0A8H9FU27</accession>
<sequence length="169" mass="17633">MTTHPTTPTPAPTARSDAALPAARGRTLHLVDIENLVLGRPTPANVQRAWAAYQRIVGVSAGDQVRIACADAAAAAVAFSISTGRQLLLAGHGPNAADLALIESVDIDYTARRWGHVVIASADHIFAPLAGALTRAGCTVSAAHLTPCAAALRLATHTQHQLRYCLTLH</sequence>
<dbReference type="EMBL" id="BMEA01000002">
    <property type="protein sequence ID" value="GGB81454.1"/>
    <property type="molecule type" value="Genomic_DNA"/>
</dbReference>
<reference evidence="1" key="1">
    <citation type="journal article" date="2014" name="Int. J. Syst. Evol. Microbiol.">
        <title>Complete genome sequence of Corynebacterium casei LMG S-19264T (=DSM 44701T), isolated from a smear-ripened cheese.</title>
        <authorList>
            <consortium name="US DOE Joint Genome Institute (JGI-PGF)"/>
            <person name="Walter F."/>
            <person name="Albersmeier A."/>
            <person name="Kalinowski J."/>
            <person name="Ruckert C."/>
        </authorList>
    </citation>
    <scope>NUCLEOTIDE SEQUENCE</scope>
    <source>
        <strain evidence="1">CGMCC 1.10749</strain>
    </source>
</reference>
<dbReference type="AlphaFoldDB" id="A0A8H9FU27"/>
<dbReference type="RefSeq" id="WP_052116753.1">
    <property type="nucleotide sequence ID" value="NZ_BMEA01000002.1"/>
</dbReference>
<reference evidence="1" key="2">
    <citation type="submission" date="2020-09" db="EMBL/GenBank/DDBJ databases">
        <authorList>
            <person name="Sun Q."/>
            <person name="Zhou Y."/>
        </authorList>
    </citation>
    <scope>NUCLEOTIDE SEQUENCE</scope>
    <source>
        <strain evidence="1">CGMCC 1.10749</strain>
    </source>
</reference>
<evidence type="ECO:0000313" key="2">
    <source>
        <dbReference type="Proteomes" id="UP000628079"/>
    </source>
</evidence>
<name>A0A8H9FU27_9MICO</name>
<protein>
    <recommendedName>
        <fullName evidence="3">NYN domain-containing protein</fullName>
    </recommendedName>
</protein>
<evidence type="ECO:0008006" key="3">
    <source>
        <dbReference type="Google" id="ProtNLM"/>
    </source>
</evidence>
<evidence type="ECO:0000313" key="1">
    <source>
        <dbReference type="EMBL" id="GGB81454.1"/>
    </source>
</evidence>
<gene>
    <name evidence="1" type="ORF">GCM10011314_21330</name>
</gene>
<comment type="caution">
    <text evidence="1">The sequence shown here is derived from an EMBL/GenBank/DDBJ whole genome shotgun (WGS) entry which is preliminary data.</text>
</comment>